<evidence type="ECO:0000256" key="2">
    <source>
        <dbReference type="ARBA" id="ARBA00023242"/>
    </source>
</evidence>
<feature type="region of interest" description="Disordered" evidence="3">
    <location>
        <begin position="113"/>
        <end position="209"/>
    </location>
</feature>
<comment type="caution">
    <text evidence="5">The sequence shown here is derived from an EMBL/GenBank/DDBJ whole genome shotgun (WGS) entry which is preliminary data.</text>
</comment>
<feature type="region of interest" description="Disordered" evidence="3">
    <location>
        <begin position="234"/>
        <end position="257"/>
    </location>
</feature>
<dbReference type="InterPro" id="IPR023780">
    <property type="entry name" value="Chromo_domain"/>
</dbReference>
<feature type="domain" description="Chromo" evidence="4">
    <location>
        <begin position="64"/>
        <end position="123"/>
    </location>
</feature>
<organism evidence="5 6">
    <name type="scientific">Parelaphostrongylus tenuis</name>
    <name type="common">Meningeal worm</name>
    <dbReference type="NCBI Taxonomy" id="148309"/>
    <lineage>
        <taxon>Eukaryota</taxon>
        <taxon>Metazoa</taxon>
        <taxon>Ecdysozoa</taxon>
        <taxon>Nematoda</taxon>
        <taxon>Chromadorea</taxon>
        <taxon>Rhabditida</taxon>
        <taxon>Rhabditina</taxon>
        <taxon>Rhabditomorpha</taxon>
        <taxon>Strongyloidea</taxon>
        <taxon>Metastrongylidae</taxon>
        <taxon>Parelaphostrongylus</taxon>
    </lineage>
</organism>
<feature type="compositionally biased region" description="Basic and acidic residues" evidence="3">
    <location>
        <begin position="296"/>
        <end position="312"/>
    </location>
</feature>
<gene>
    <name evidence="5" type="primary">CEC-3_2</name>
    <name evidence="5" type="ORF">KIN20_025198</name>
</gene>
<keyword evidence="6" id="KW-1185">Reference proteome</keyword>
<feature type="compositionally biased region" description="Basic and acidic residues" evidence="3">
    <location>
        <begin position="236"/>
        <end position="257"/>
    </location>
</feature>
<accession>A0AAD5ND89</accession>
<dbReference type="Gene3D" id="2.40.50.40">
    <property type="match status" value="1"/>
</dbReference>
<comment type="subcellular location">
    <subcellularLocation>
        <location evidence="1">Nucleus</location>
    </subcellularLocation>
</comment>
<dbReference type="PANTHER" id="PTHR22812">
    <property type="entry name" value="CHROMOBOX PROTEIN"/>
    <property type="match status" value="1"/>
</dbReference>
<dbReference type="InterPro" id="IPR016197">
    <property type="entry name" value="Chromo-like_dom_sf"/>
</dbReference>
<dbReference type="InterPro" id="IPR051219">
    <property type="entry name" value="Heterochromatin_chromo-domain"/>
</dbReference>
<dbReference type="SMART" id="SM00298">
    <property type="entry name" value="CHROMO"/>
    <property type="match status" value="1"/>
</dbReference>
<evidence type="ECO:0000256" key="1">
    <source>
        <dbReference type="ARBA" id="ARBA00004123"/>
    </source>
</evidence>
<dbReference type="PROSITE" id="PS50013">
    <property type="entry name" value="CHROMO_2"/>
    <property type="match status" value="1"/>
</dbReference>
<evidence type="ECO:0000313" key="6">
    <source>
        <dbReference type="Proteomes" id="UP001196413"/>
    </source>
</evidence>
<dbReference type="InterPro" id="IPR023779">
    <property type="entry name" value="Chromodomain_CS"/>
</dbReference>
<proteinExistence type="predicted"/>
<dbReference type="InterPro" id="IPR000953">
    <property type="entry name" value="Chromo/chromo_shadow_dom"/>
</dbReference>
<dbReference type="GO" id="GO:0005634">
    <property type="term" value="C:nucleus"/>
    <property type="evidence" value="ECO:0007669"/>
    <property type="project" value="UniProtKB-SubCell"/>
</dbReference>
<dbReference type="AlphaFoldDB" id="A0AAD5ND89"/>
<protein>
    <submittedName>
        <fullName evidence="5">Chromo domain-containing protein cec-3</fullName>
    </submittedName>
</protein>
<name>A0AAD5ND89_PARTN</name>
<dbReference type="PROSITE" id="PS00598">
    <property type="entry name" value="CHROMO_1"/>
    <property type="match status" value="1"/>
</dbReference>
<dbReference type="CDD" id="cd00024">
    <property type="entry name" value="CD_CSD"/>
    <property type="match status" value="1"/>
</dbReference>
<feature type="compositionally biased region" description="Acidic residues" evidence="3">
    <location>
        <begin position="49"/>
        <end position="63"/>
    </location>
</feature>
<feature type="region of interest" description="Disordered" evidence="3">
    <location>
        <begin position="276"/>
        <end position="334"/>
    </location>
</feature>
<keyword evidence="2" id="KW-0539">Nucleus</keyword>
<dbReference type="Pfam" id="PF00385">
    <property type="entry name" value="Chromo"/>
    <property type="match status" value="1"/>
</dbReference>
<feature type="compositionally biased region" description="Basic and acidic residues" evidence="3">
    <location>
        <begin position="159"/>
        <end position="178"/>
    </location>
</feature>
<evidence type="ECO:0000256" key="3">
    <source>
        <dbReference type="SAM" id="MobiDB-lite"/>
    </source>
</evidence>
<reference evidence="5" key="1">
    <citation type="submission" date="2021-06" db="EMBL/GenBank/DDBJ databases">
        <title>Parelaphostrongylus tenuis whole genome reference sequence.</title>
        <authorList>
            <person name="Garwood T.J."/>
            <person name="Larsen P.A."/>
            <person name="Fountain-Jones N.M."/>
            <person name="Garbe J.R."/>
            <person name="Macchietto M.G."/>
            <person name="Kania S.A."/>
            <person name="Gerhold R.W."/>
            <person name="Richards J.E."/>
            <person name="Wolf T.M."/>
        </authorList>
    </citation>
    <scope>NUCLEOTIDE SEQUENCE</scope>
    <source>
        <strain evidence="5">MNPRO001-30</strain>
        <tissue evidence="5">Meninges</tissue>
    </source>
</reference>
<evidence type="ECO:0000313" key="5">
    <source>
        <dbReference type="EMBL" id="KAJ1364994.1"/>
    </source>
</evidence>
<feature type="region of interest" description="Disordered" evidence="3">
    <location>
        <begin position="1"/>
        <end position="63"/>
    </location>
</feature>
<dbReference type="SUPFAM" id="SSF54160">
    <property type="entry name" value="Chromo domain-like"/>
    <property type="match status" value="1"/>
</dbReference>
<sequence length="376" mass="42748">MSQPKSIAVERFEEQQDSESPSNTESERDENSADVPQTAKLDNDQSGSSDEEPPAGENLSEEIYEVEKIVDRRDTGEGLFYLVRWKGFGEADDTWEPAENLSHATKAICEYETSRKEMKAAPKTPKLNSRKESVKRQTAPKSVSKRGRPRKASSDISDLESKNSDRDKDNDSDYEKSSKFKKSTLPASYRKRAMTKAALKSHSPSTVKSLESMCFKPHSEATSAANELRQSWLYESDSKNDSGSDREHEKRLEQRRLIPQERKTVEEQDRRRLIQKRELVEKVGNTTSSSKRRRQEKTSNSDKRENLMEENRGGFLSGTRPVPLSEKTSDNDAAQQQIFSIRKHRDGRIMVLMGTDAAKRVVSLRGTSLSAWLYSD</sequence>
<dbReference type="EMBL" id="JAHQIW010005124">
    <property type="protein sequence ID" value="KAJ1364994.1"/>
    <property type="molecule type" value="Genomic_DNA"/>
</dbReference>
<dbReference type="Proteomes" id="UP001196413">
    <property type="component" value="Unassembled WGS sequence"/>
</dbReference>
<evidence type="ECO:0000259" key="4">
    <source>
        <dbReference type="PROSITE" id="PS50013"/>
    </source>
</evidence>